<reference evidence="1" key="1">
    <citation type="submission" date="2023-03" db="EMBL/GenBank/DDBJ databases">
        <title>Chromosome-scale reference genome and RAD-based genetic map of yellow starthistle (Centaurea solstitialis) reveal putative structural variation and QTLs associated with invader traits.</title>
        <authorList>
            <person name="Reatini B."/>
            <person name="Cang F.A."/>
            <person name="Jiang Q."/>
            <person name="Mckibben M.T.W."/>
            <person name="Barker M.S."/>
            <person name="Rieseberg L.H."/>
            <person name="Dlugosch K.M."/>
        </authorList>
    </citation>
    <scope>NUCLEOTIDE SEQUENCE</scope>
    <source>
        <strain evidence="1">CAN-66</strain>
        <tissue evidence="1">Leaf</tissue>
    </source>
</reference>
<protein>
    <recommendedName>
        <fullName evidence="3">Reverse transcriptase Ty1/copia-type domain-containing protein</fullName>
    </recommendedName>
</protein>
<evidence type="ECO:0008006" key="3">
    <source>
        <dbReference type="Google" id="ProtNLM"/>
    </source>
</evidence>
<dbReference type="EMBL" id="JARYMX010000004">
    <property type="protein sequence ID" value="KAJ9551477.1"/>
    <property type="molecule type" value="Genomic_DNA"/>
</dbReference>
<evidence type="ECO:0000313" key="2">
    <source>
        <dbReference type="Proteomes" id="UP001172457"/>
    </source>
</evidence>
<proteinExistence type="predicted"/>
<dbReference type="PANTHER" id="PTHR11439:SF470">
    <property type="entry name" value="CYSTEINE-RICH RLK (RECEPTOR-LIKE PROTEIN KINASE) 8"/>
    <property type="match status" value="1"/>
</dbReference>
<organism evidence="1 2">
    <name type="scientific">Centaurea solstitialis</name>
    <name type="common">yellow star-thistle</name>
    <dbReference type="NCBI Taxonomy" id="347529"/>
    <lineage>
        <taxon>Eukaryota</taxon>
        <taxon>Viridiplantae</taxon>
        <taxon>Streptophyta</taxon>
        <taxon>Embryophyta</taxon>
        <taxon>Tracheophyta</taxon>
        <taxon>Spermatophyta</taxon>
        <taxon>Magnoliopsida</taxon>
        <taxon>eudicotyledons</taxon>
        <taxon>Gunneridae</taxon>
        <taxon>Pentapetalae</taxon>
        <taxon>asterids</taxon>
        <taxon>campanulids</taxon>
        <taxon>Asterales</taxon>
        <taxon>Asteraceae</taxon>
        <taxon>Carduoideae</taxon>
        <taxon>Cardueae</taxon>
        <taxon>Centaureinae</taxon>
        <taxon>Centaurea</taxon>
    </lineage>
</organism>
<gene>
    <name evidence="1" type="ORF">OSB04_015522</name>
</gene>
<evidence type="ECO:0000313" key="1">
    <source>
        <dbReference type="EMBL" id="KAJ9551477.1"/>
    </source>
</evidence>
<dbReference type="AlphaFoldDB" id="A0AA38W909"/>
<dbReference type="Proteomes" id="UP001172457">
    <property type="component" value="Chromosome 4"/>
</dbReference>
<name>A0AA38W909_9ASTR</name>
<dbReference type="InterPro" id="IPR043502">
    <property type="entry name" value="DNA/RNA_pol_sf"/>
</dbReference>
<dbReference type="PANTHER" id="PTHR11439">
    <property type="entry name" value="GAG-POL-RELATED RETROTRANSPOSON"/>
    <property type="match status" value="1"/>
</dbReference>
<sequence>MGHTHLSVPRGASMTPGHQISPDLIAFINSFLRYPFGKKAYKVLSLESHKKIYIHCLKQPHGNGILSSRTDVLRSIGYDHSLFYKKNGDSVVFLAIYVDDILVTGNDETKIESLKCFWTTLSRLKIWAFYITFLAWKFYMTQRKLATDLLDEFQCCHLSRVVESDADQFRPKLEFFRDFWKPRKRARKKKKIKYRNSHDLAARRQSSRRELISGRFSPRIPHYQAAIHTLGYLKGTAIRGLFFTKDPSFQLEAYCDSDWAARSPIPWKSKKQATVSLSYAEAEYRSIRHVRCDSQAAIHKAKNPVFHEQTKHIDIDCHFVREKLKS</sequence>
<dbReference type="SUPFAM" id="SSF56672">
    <property type="entry name" value="DNA/RNA polymerases"/>
    <property type="match status" value="1"/>
</dbReference>
<dbReference type="CDD" id="cd09272">
    <property type="entry name" value="RNase_HI_RT_Ty1"/>
    <property type="match status" value="1"/>
</dbReference>
<accession>A0AA38W909</accession>
<comment type="caution">
    <text evidence="1">The sequence shown here is derived from an EMBL/GenBank/DDBJ whole genome shotgun (WGS) entry which is preliminary data.</text>
</comment>
<keyword evidence="2" id="KW-1185">Reference proteome</keyword>